<name>A0A7C1ZL25_DESA2</name>
<dbReference type="InterPro" id="IPR017850">
    <property type="entry name" value="Alkaline_phosphatase_core_sf"/>
</dbReference>
<comment type="caution">
    <text evidence="1">The sequence shown here is derived from an EMBL/GenBank/DDBJ whole genome shotgun (WGS) entry which is preliminary data.</text>
</comment>
<dbReference type="EMBL" id="DRIH01000011">
    <property type="protein sequence ID" value="HEC67285.1"/>
    <property type="molecule type" value="Genomic_DNA"/>
</dbReference>
<proteinExistence type="predicted"/>
<dbReference type="InterPro" id="IPR002591">
    <property type="entry name" value="Phosphodiest/P_Trfase"/>
</dbReference>
<sequence length="256" mass="29501">MLVIGIDGATWKVIRPNIERLPHIHQLMEEGSYATIHLTQKPWSPSVWCSMFSGKSPEEHGHKDFVQNGHIVRREDIKVKFIWDLLDKNGISVKALNIPFVVPPYCFKVKFEPVAHGLPIEEPELLEEITKVTEKALEVLNNDRPEVFIVVYTALDRLSHLHWGEPLLVDYYKKIDNALRKLLKYDNEVIVISDHGFCAYDEAPIRTLPKHTPRGEIKGDHHPDAILITKNINFHISQPTDVFYCIKEKYLGQANE</sequence>
<evidence type="ECO:0008006" key="2">
    <source>
        <dbReference type="Google" id="ProtNLM"/>
    </source>
</evidence>
<dbReference type="Pfam" id="PF01663">
    <property type="entry name" value="Phosphodiest"/>
    <property type="match status" value="1"/>
</dbReference>
<dbReference type="SUPFAM" id="SSF53649">
    <property type="entry name" value="Alkaline phosphatase-like"/>
    <property type="match status" value="1"/>
</dbReference>
<accession>A0A7C1ZL25</accession>
<organism evidence="1">
    <name type="scientific">Desulfofervidus auxilii</name>
    <dbReference type="NCBI Taxonomy" id="1621989"/>
    <lineage>
        <taxon>Bacteria</taxon>
        <taxon>Pseudomonadati</taxon>
        <taxon>Thermodesulfobacteriota</taxon>
        <taxon>Candidatus Desulfofervidia</taxon>
        <taxon>Candidatus Desulfofervidales</taxon>
        <taxon>Candidatus Desulfofervidaceae</taxon>
        <taxon>Candidatus Desulfofervidus</taxon>
    </lineage>
</organism>
<evidence type="ECO:0000313" key="1">
    <source>
        <dbReference type="EMBL" id="HEC67285.1"/>
    </source>
</evidence>
<gene>
    <name evidence="1" type="ORF">ENI35_00485</name>
</gene>
<protein>
    <recommendedName>
        <fullName evidence="2">Alkaline phosphatase family protein</fullName>
    </recommendedName>
</protein>
<dbReference type="Gene3D" id="3.40.720.10">
    <property type="entry name" value="Alkaline Phosphatase, subunit A"/>
    <property type="match status" value="1"/>
</dbReference>
<dbReference type="Proteomes" id="UP000885738">
    <property type="component" value="Unassembled WGS sequence"/>
</dbReference>
<dbReference type="AlphaFoldDB" id="A0A7C1ZL25"/>
<reference evidence="1" key="1">
    <citation type="journal article" date="2020" name="mSystems">
        <title>Genome- and Community-Level Interaction Insights into Carbon Utilization and Element Cycling Functions of Hydrothermarchaeota in Hydrothermal Sediment.</title>
        <authorList>
            <person name="Zhou Z."/>
            <person name="Liu Y."/>
            <person name="Xu W."/>
            <person name="Pan J."/>
            <person name="Luo Z.H."/>
            <person name="Li M."/>
        </authorList>
    </citation>
    <scope>NUCLEOTIDE SEQUENCE [LARGE SCALE GENOMIC DNA]</scope>
    <source>
        <strain evidence="1">HyVt-389</strain>
    </source>
</reference>